<keyword evidence="4" id="KW-0245">EGF-like domain</keyword>
<dbReference type="SUPFAM" id="SSF51110">
    <property type="entry name" value="alpha-D-mannose-specific plant lectins"/>
    <property type="match status" value="1"/>
</dbReference>
<keyword evidence="10" id="KW-0418">Kinase</keyword>
<dbReference type="PROSITE" id="PS50927">
    <property type="entry name" value="BULB_LECTIN"/>
    <property type="match status" value="1"/>
</dbReference>
<evidence type="ECO:0000256" key="11">
    <source>
        <dbReference type="ARBA" id="ARBA00022840"/>
    </source>
</evidence>
<evidence type="ECO:0000256" key="19">
    <source>
        <dbReference type="PROSITE-ProRule" id="PRU10141"/>
    </source>
</evidence>
<dbReference type="InterPro" id="IPR011009">
    <property type="entry name" value="Kinase-like_dom_sf"/>
</dbReference>
<evidence type="ECO:0000256" key="8">
    <source>
        <dbReference type="ARBA" id="ARBA00022734"/>
    </source>
</evidence>
<comment type="subcellular location">
    <subcellularLocation>
        <location evidence="1">Membrane</location>
        <topology evidence="1">Single-pass type I membrane protein</topology>
    </subcellularLocation>
</comment>
<dbReference type="Gene3D" id="2.90.10.10">
    <property type="entry name" value="Bulb-type lectin domain"/>
    <property type="match status" value="1"/>
</dbReference>
<gene>
    <name evidence="23" type="ORF">PVAP13_8NG189400</name>
</gene>
<comment type="catalytic activity">
    <reaction evidence="17">
        <text>L-threonyl-[protein] + ATP = O-phospho-L-threonyl-[protein] + ADP + H(+)</text>
        <dbReference type="Rhea" id="RHEA:46608"/>
        <dbReference type="Rhea" id="RHEA-COMP:11060"/>
        <dbReference type="Rhea" id="RHEA-COMP:11605"/>
        <dbReference type="ChEBI" id="CHEBI:15378"/>
        <dbReference type="ChEBI" id="CHEBI:30013"/>
        <dbReference type="ChEBI" id="CHEBI:30616"/>
        <dbReference type="ChEBI" id="CHEBI:61977"/>
        <dbReference type="ChEBI" id="CHEBI:456216"/>
        <dbReference type="EC" id="2.7.11.1"/>
    </reaction>
</comment>
<evidence type="ECO:0000256" key="1">
    <source>
        <dbReference type="ARBA" id="ARBA00004479"/>
    </source>
</evidence>
<evidence type="ECO:0000256" key="18">
    <source>
        <dbReference type="ARBA" id="ARBA00048679"/>
    </source>
</evidence>
<dbReference type="GO" id="GO:0004674">
    <property type="term" value="F:protein serine/threonine kinase activity"/>
    <property type="evidence" value="ECO:0007669"/>
    <property type="project" value="UniProtKB-KW"/>
</dbReference>
<dbReference type="InterPro" id="IPR008271">
    <property type="entry name" value="Ser/Thr_kinase_AS"/>
</dbReference>
<keyword evidence="12 20" id="KW-1133">Transmembrane helix</keyword>
<evidence type="ECO:0000256" key="5">
    <source>
        <dbReference type="ARBA" id="ARBA00022679"/>
    </source>
</evidence>
<keyword evidence="16" id="KW-0325">Glycoprotein</keyword>
<comment type="catalytic activity">
    <reaction evidence="18">
        <text>L-seryl-[protein] + ATP = O-phospho-L-seryl-[protein] + ADP + H(+)</text>
        <dbReference type="Rhea" id="RHEA:17989"/>
        <dbReference type="Rhea" id="RHEA-COMP:9863"/>
        <dbReference type="Rhea" id="RHEA-COMP:11604"/>
        <dbReference type="ChEBI" id="CHEBI:15378"/>
        <dbReference type="ChEBI" id="CHEBI:29999"/>
        <dbReference type="ChEBI" id="CHEBI:30616"/>
        <dbReference type="ChEBI" id="CHEBI:83421"/>
        <dbReference type="ChEBI" id="CHEBI:456216"/>
        <dbReference type="EC" id="2.7.11.1"/>
    </reaction>
</comment>
<evidence type="ECO:0000256" key="12">
    <source>
        <dbReference type="ARBA" id="ARBA00022989"/>
    </source>
</evidence>
<evidence type="ECO:0000256" key="10">
    <source>
        <dbReference type="ARBA" id="ARBA00022777"/>
    </source>
</evidence>
<dbReference type="GO" id="GO:0051707">
    <property type="term" value="P:response to other organism"/>
    <property type="evidence" value="ECO:0007669"/>
    <property type="project" value="UniProtKB-ARBA"/>
</dbReference>
<dbReference type="InterPro" id="IPR051343">
    <property type="entry name" value="G-type_lectin_kinases/EP1-like"/>
</dbReference>
<keyword evidence="8" id="KW-0430">Lectin</keyword>
<evidence type="ECO:0000256" key="9">
    <source>
        <dbReference type="ARBA" id="ARBA00022741"/>
    </source>
</evidence>
<evidence type="ECO:0000256" key="3">
    <source>
        <dbReference type="ARBA" id="ARBA00022527"/>
    </source>
</evidence>
<dbReference type="SUPFAM" id="SSF56112">
    <property type="entry name" value="Protein kinase-like (PK-like)"/>
    <property type="match status" value="1"/>
</dbReference>
<evidence type="ECO:0000256" key="13">
    <source>
        <dbReference type="ARBA" id="ARBA00023136"/>
    </source>
</evidence>
<dbReference type="Gene3D" id="3.30.200.20">
    <property type="entry name" value="Phosphorylase Kinase, domain 1"/>
    <property type="match status" value="1"/>
</dbReference>
<dbReference type="FunFam" id="2.90.10.30:FF:000001">
    <property type="entry name" value="Serine/threonine-protein kinase"/>
    <property type="match status" value="1"/>
</dbReference>
<dbReference type="PANTHER" id="PTHR47976">
    <property type="entry name" value="G-TYPE LECTIN S-RECEPTOR-LIKE SERINE/THREONINE-PROTEIN KINASE SD2-5"/>
    <property type="match status" value="1"/>
</dbReference>
<sequence length="702" mass="78166">MTMGGMLSLLDATNTEVWSPQFVGMAAYASMIDTGNFVLVAADGKTIWGTFDNPADTILLTQELTTGSMLRSRIIATDYSNGRFILNMQSDGVFLYPVALPSGFHYDSYWSTAGNTTNLVFHPMGRIYITLDNGTQINVTQGAVGSMADYYHRATLDPDGVFRQYAYPKTVSNLWSQAWSVVGMEPQNICSAMTEIGSGTCGFNSYCMLNSTTSQTTCMCPTQYTFIDQDRKYLGCKPNFQPQSCDLDEADAVSQFQLMAIYHVNWPLADYEKNSPITENQCRQLCLTDCFCAVAVFHDGSSTCYKKKLPLSNGIMEGDVQATVLIKVPKNNNSPSQLTESSKWKKDKKHWILGSSLLLGSSVLIILLLISVIIFGKNYTVTRKVAPSLKSSSNIGLPMRAFTYVELEKATGGFQEVVGTGASGIVYKGQLQDELRTCIAVKKIDKLEQESEKEFTVEVQTIGRTHHKNLVRMIGFCNEVKERLLVYEFMTNGSLNRFLFGDARLQWNLRAQLALGVARGLLYLHEECSTQIIHCDIKPHNILLDDNFTAKISDFGLAKLLRTNKTQTNTGIRGTRGYVAPEWFKSIGITAKVDVYSFGVILLELICCRRNVDLEAAEEDTKILTYWANDCYRYGRVDLLVEGDDEAISNLKMVEMFVAVALWCLQEDPTMRPTMLKVTQMLDGAAAVPTPPDRSSFVSSIR</sequence>
<evidence type="ECO:0000256" key="4">
    <source>
        <dbReference type="ARBA" id="ARBA00022536"/>
    </source>
</evidence>
<protein>
    <recommendedName>
        <fullName evidence="2">non-specific serine/threonine protein kinase</fullName>
        <ecNumber evidence="2">2.7.11.1</ecNumber>
    </recommendedName>
</protein>
<evidence type="ECO:0000256" key="7">
    <source>
        <dbReference type="ARBA" id="ARBA00022729"/>
    </source>
</evidence>
<evidence type="ECO:0000256" key="20">
    <source>
        <dbReference type="SAM" id="Phobius"/>
    </source>
</evidence>
<keyword evidence="14" id="KW-1015">Disulfide bond</keyword>
<evidence type="ECO:0000256" key="15">
    <source>
        <dbReference type="ARBA" id="ARBA00023170"/>
    </source>
</evidence>
<evidence type="ECO:0000259" key="21">
    <source>
        <dbReference type="PROSITE" id="PS50011"/>
    </source>
</evidence>
<evidence type="ECO:0000313" key="24">
    <source>
        <dbReference type="Proteomes" id="UP000823388"/>
    </source>
</evidence>
<keyword evidence="15" id="KW-0675">Receptor</keyword>
<dbReference type="InterPro" id="IPR001480">
    <property type="entry name" value="Bulb-type_lectin_dom"/>
</dbReference>
<dbReference type="GO" id="GO:0016020">
    <property type="term" value="C:membrane"/>
    <property type="evidence" value="ECO:0007669"/>
    <property type="project" value="UniProtKB-SubCell"/>
</dbReference>
<feature type="domain" description="Protein kinase" evidence="21">
    <location>
        <begin position="412"/>
        <end position="698"/>
    </location>
</feature>
<keyword evidence="6 20" id="KW-0812">Transmembrane</keyword>
<evidence type="ECO:0000256" key="17">
    <source>
        <dbReference type="ARBA" id="ARBA00047899"/>
    </source>
</evidence>
<evidence type="ECO:0000259" key="22">
    <source>
        <dbReference type="PROSITE" id="PS50927"/>
    </source>
</evidence>
<evidence type="ECO:0000256" key="14">
    <source>
        <dbReference type="ARBA" id="ARBA00023157"/>
    </source>
</evidence>
<proteinExistence type="predicted"/>
<dbReference type="CDD" id="cd01098">
    <property type="entry name" value="PAN_AP_plant"/>
    <property type="match status" value="1"/>
</dbReference>
<dbReference type="PROSITE" id="PS50011">
    <property type="entry name" value="PROTEIN_KINASE_DOM"/>
    <property type="match status" value="1"/>
</dbReference>
<evidence type="ECO:0000256" key="2">
    <source>
        <dbReference type="ARBA" id="ARBA00012513"/>
    </source>
</evidence>
<feature type="domain" description="Bulb-type lectin" evidence="22">
    <location>
        <begin position="1"/>
        <end position="52"/>
    </location>
</feature>
<name>A0A8T0P943_PANVG</name>
<keyword evidence="9 19" id="KW-0547">Nucleotide-binding</keyword>
<dbReference type="PANTHER" id="PTHR47976:SF108">
    <property type="entry name" value="G-TYPE LECTIN S-RECEPTOR-LIKE SERINE_THREONINE-PROTEIN KINASE LECRK1"/>
    <property type="match status" value="1"/>
</dbReference>
<accession>A0A8T0P943</accession>
<dbReference type="GO" id="GO:0030246">
    <property type="term" value="F:carbohydrate binding"/>
    <property type="evidence" value="ECO:0007669"/>
    <property type="project" value="UniProtKB-KW"/>
</dbReference>
<dbReference type="CDD" id="cd14066">
    <property type="entry name" value="STKc_IRAK"/>
    <property type="match status" value="1"/>
</dbReference>
<keyword evidence="7" id="KW-0732">Signal</keyword>
<dbReference type="AlphaFoldDB" id="A0A8T0P943"/>
<dbReference type="InterPro" id="IPR036426">
    <property type="entry name" value="Bulb-type_lectin_dom_sf"/>
</dbReference>
<comment type="caution">
    <text evidence="23">The sequence shown here is derived from an EMBL/GenBank/DDBJ whole genome shotgun (WGS) entry which is preliminary data.</text>
</comment>
<dbReference type="InterPro" id="IPR017441">
    <property type="entry name" value="Protein_kinase_ATP_BS"/>
</dbReference>
<keyword evidence="3" id="KW-0723">Serine/threonine-protein kinase</keyword>
<reference evidence="23" key="1">
    <citation type="submission" date="2020-05" db="EMBL/GenBank/DDBJ databases">
        <title>WGS assembly of Panicum virgatum.</title>
        <authorList>
            <person name="Lovell J.T."/>
            <person name="Jenkins J."/>
            <person name="Shu S."/>
            <person name="Juenger T.E."/>
            <person name="Schmutz J."/>
        </authorList>
    </citation>
    <scope>NUCLEOTIDE SEQUENCE</scope>
    <source>
        <strain evidence="23">AP13</strain>
    </source>
</reference>
<dbReference type="EMBL" id="CM029052">
    <property type="protein sequence ID" value="KAG2556682.1"/>
    <property type="molecule type" value="Genomic_DNA"/>
</dbReference>
<dbReference type="FunFam" id="1.10.510.10:FF:000237">
    <property type="entry name" value="G-type lectin S-receptor-like serine/threonine-protein kinase"/>
    <property type="match status" value="1"/>
</dbReference>
<dbReference type="GO" id="GO:0005524">
    <property type="term" value="F:ATP binding"/>
    <property type="evidence" value="ECO:0007669"/>
    <property type="project" value="UniProtKB-UniRule"/>
</dbReference>
<dbReference type="PROSITE" id="PS00107">
    <property type="entry name" value="PROTEIN_KINASE_ATP"/>
    <property type="match status" value="1"/>
</dbReference>
<dbReference type="Pfam" id="PF00069">
    <property type="entry name" value="Pkinase"/>
    <property type="match status" value="1"/>
</dbReference>
<dbReference type="InterPro" id="IPR000719">
    <property type="entry name" value="Prot_kinase_dom"/>
</dbReference>
<feature type="binding site" evidence="19">
    <location>
        <position position="443"/>
    </location>
    <ligand>
        <name>ATP</name>
        <dbReference type="ChEBI" id="CHEBI:30616"/>
    </ligand>
</feature>
<feature type="transmembrane region" description="Helical" evidence="20">
    <location>
        <begin position="351"/>
        <end position="375"/>
    </location>
</feature>
<dbReference type="EC" id="2.7.11.1" evidence="2"/>
<dbReference type="Gene3D" id="1.10.510.10">
    <property type="entry name" value="Transferase(Phosphotransferase) domain 1"/>
    <property type="match status" value="1"/>
</dbReference>
<dbReference type="SMART" id="SM00220">
    <property type="entry name" value="S_TKc"/>
    <property type="match status" value="1"/>
</dbReference>
<dbReference type="InterPro" id="IPR024171">
    <property type="entry name" value="SRK-like_kinase"/>
</dbReference>
<keyword evidence="5" id="KW-0808">Transferase</keyword>
<keyword evidence="24" id="KW-1185">Reference proteome</keyword>
<evidence type="ECO:0000313" key="23">
    <source>
        <dbReference type="EMBL" id="KAG2556682.1"/>
    </source>
</evidence>
<evidence type="ECO:0000256" key="6">
    <source>
        <dbReference type="ARBA" id="ARBA00022692"/>
    </source>
</evidence>
<evidence type="ECO:0000256" key="16">
    <source>
        <dbReference type="ARBA" id="ARBA00023180"/>
    </source>
</evidence>
<keyword evidence="11 19" id="KW-0067">ATP-binding</keyword>
<organism evidence="23 24">
    <name type="scientific">Panicum virgatum</name>
    <name type="common">Blackwell switchgrass</name>
    <dbReference type="NCBI Taxonomy" id="38727"/>
    <lineage>
        <taxon>Eukaryota</taxon>
        <taxon>Viridiplantae</taxon>
        <taxon>Streptophyta</taxon>
        <taxon>Embryophyta</taxon>
        <taxon>Tracheophyta</taxon>
        <taxon>Spermatophyta</taxon>
        <taxon>Magnoliopsida</taxon>
        <taxon>Liliopsida</taxon>
        <taxon>Poales</taxon>
        <taxon>Poaceae</taxon>
        <taxon>PACMAD clade</taxon>
        <taxon>Panicoideae</taxon>
        <taxon>Panicodae</taxon>
        <taxon>Paniceae</taxon>
        <taxon>Panicinae</taxon>
        <taxon>Panicum</taxon>
        <taxon>Panicum sect. Hiantes</taxon>
    </lineage>
</organism>
<dbReference type="PROSITE" id="PS00108">
    <property type="entry name" value="PROTEIN_KINASE_ST"/>
    <property type="match status" value="1"/>
</dbReference>
<dbReference type="PIRSF" id="PIRSF000641">
    <property type="entry name" value="SRK"/>
    <property type="match status" value="1"/>
</dbReference>
<dbReference type="Proteomes" id="UP000823388">
    <property type="component" value="Chromosome 8N"/>
</dbReference>
<dbReference type="FunFam" id="3.30.200.20:FF:000059">
    <property type="entry name" value="S-receptor-like serine/threonine-protein kinase"/>
    <property type="match status" value="1"/>
</dbReference>
<keyword evidence="13 20" id="KW-0472">Membrane</keyword>